<gene>
    <name evidence="3" type="ORF">DEO72_LG9g1611</name>
</gene>
<keyword evidence="3" id="KW-0540">Nuclease</keyword>
<dbReference type="Pfam" id="PF20430">
    <property type="entry name" value="Eplus_motif"/>
    <property type="match status" value="1"/>
</dbReference>
<evidence type="ECO:0000256" key="2">
    <source>
        <dbReference type="PROSITE-ProRule" id="PRU00708"/>
    </source>
</evidence>
<dbReference type="AlphaFoldDB" id="A0A4D6N3K5"/>
<dbReference type="InterPro" id="IPR046848">
    <property type="entry name" value="E_motif"/>
</dbReference>
<dbReference type="InterPro" id="IPR046849">
    <property type="entry name" value="E2_motif"/>
</dbReference>
<dbReference type="Pfam" id="PF13041">
    <property type="entry name" value="PPR_2"/>
    <property type="match status" value="2"/>
</dbReference>
<protein>
    <submittedName>
        <fullName evidence="3">Structure-specific endonuclease subunit SLX1</fullName>
    </submittedName>
</protein>
<name>A0A4D6N3K5_VIGUN</name>
<keyword evidence="1" id="KW-0677">Repeat</keyword>
<evidence type="ECO:0000313" key="4">
    <source>
        <dbReference type="Proteomes" id="UP000501690"/>
    </source>
</evidence>
<feature type="repeat" description="PPR" evidence="2">
    <location>
        <begin position="125"/>
        <end position="159"/>
    </location>
</feature>
<dbReference type="PANTHER" id="PTHR47926">
    <property type="entry name" value="PENTATRICOPEPTIDE REPEAT-CONTAINING PROTEIN"/>
    <property type="match status" value="1"/>
</dbReference>
<keyword evidence="3" id="KW-0255">Endonuclease</keyword>
<dbReference type="GO" id="GO:0003723">
    <property type="term" value="F:RNA binding"/>
    <property type="evidence" value="ECO:0007669"/>
    <property type="project" value="InterPro"/>
</dbReference>
<evidence type="ECO:0000256" key="1">
    <source>
        <dbReference type="ARBA" id="ARBA00022737"/>
    </source>
</evidence>
<dbReference type="Gene3D" id="1.25.40.10">
    <property type="entry name" value="Tetratricopeptide repeat domain"/>
    <property type="match status" value="3"/>
</dbReference>
<dbReference type="FunFam" id="1.25.40.10:FF:000348">
    <property type="entry name" value="Pentatricopeptide repeat-containing protein chloroplastic"/>
    <property type="match status" value="1"/>
</dbReference>
<dbReference type="PANTHER" id="PTHR47926:SF347">
    <property type="entry name" value="PENTATRICOPEPTIDE REPEAT-CONTAINING PROTEIN"/>
    <property type="match status" value="1"/>
</dbReference>
<proteinExistence type="predicted"/>
<dbReference type="InterPro" id="IPR011990">
    <property type="entry name" value="TPR-like_helical_dom_sf"/>
</dbReference>
<feature type="repeat" description="PPR" evidence="2">
    <location>
        <begin position="261"/>
        <end position="295"/>
    </location>
</feature>
<dbReference type="Pfam" id="PF20431">
    <property type="entry name" value="E_motif"/>
    <property type="match status" value="1"/>
</dbReference>
<dbReference type="InterPro" id="IPR002885">
    <property type="entry name" value="PPR_rpt"/>
</dbReference>
<dbReference type="SUPFAM" id="SSF48452">
    <property type="entry name" value="TPR-like"/>
    <property type="match status" value="2"/>
</dbReference>
<dbReference type="GO" id="GO:0009451">
    <property type="term" value="P:RNA modification"/>
    <property type="evidence" value="ECO:0007669"/>
    <property type="project" value="InterPro"/>
</dbReference>
<dbReference type="GO" id="GO:0004519">
    <property type="term" value="F:endonuclease activity"/>
    <property type="evidence" value="ECO:0007669"/>
    <property type="project" value="UniProtKB-KW"/>
</dbReference>
<keyword evidence="3" id="KW-0378">Hydrolase</keyword>
<dbReference type="PROSITE" id="PS51375">
    <property type="entry name" value="PPR"/>
    <property type="match status" value="2"/>
</dbReference>
<reference evidence="3 4" key="1">
    <citation type="submission" date="2019-04" db="EMBL/GenBank/DDBJ databases">
        <title>An improved genome assembly and genetic linkage map for asparagus bean, Vigna unguiculata ssp. sesquipedialis.</title>
        <authorList>
            <person name="Xia Q."/>
            <person name="Zhang R."/>
            <person name="Dong Y."/>
        </authorList>
    </citation>
    <scope>NUCLEOTIDE SEQUENCE [LARGE SCALE GENOMIC DNA]</scope>
    <source>
        <tissue evidence="3">Leaf</tissue>
    </source>
</reference>
<dbReference type="EMBL" id="CP039353">
    <property type="protein sequence ID" value="QCE06597.1"/>
    <property type="molecule type" value="Genomic_DNA"/>
</dbReference>
<evidence type="ECO:0000313" key="3">
    <source>
        <dbReference type="EMBL" id="QCE06597.1"/>
    </source>
</evidence>
<organism evidence="3 4">
    <name type="scientific">Vigna unguiculata</name>
    <name type="common">Cowpea</name>
    <dbReference type="NCBI Taxonomy" id="3917"/>
    <lineage>
        <taxon>Eukaryota</taxon>
        <taxon>Viridiplantae</taxon>
        <taxon>Streptophyta</taxon>
        <taxon>Embryophyta</taxon>
        <taxon>Tracheophyta</taxon>
        <taxon>Spermatophyta</taxon>
        <taxon>Magnoliopsida</taxon>
        <taxon>eudicotyledons</taxon>
        <taxon>Gunneridae</taxon>
        <taxon>Pentapetalae</taxon>
        <taxon>rosids</taxon>
        <taxon>fabids</taxon>
        <taxon>Fabales</taxon>
        <taxon>Fabaceae</taxon>
        <taxon>Papilionoideae</taxon>
        <taxon>50 kb inversion clade</taxon>
        <taxon>NPAAA clade</taxon>
        <taxon>indigoferoid/millettioid clade</taxon>
        <taxon>Phaseoleae</taxon>
        <taxon>Vigna</taxon>
    </lineage>
</organism>
<dbReference type="Pfam" id="PF01535">
    <property type="entry name" value="PPR"/>
    <property type="match status" value="2"/>
</dbReference>
<dbReference type="InterPro" id="IPR046960">
    <property type="entry name" value="PPR_At4g14850-like_plant"/>
</dbReference>
<dbReference type="Proteomes" id="UP000501690">
    <property type="component" value="Linkage Group LG9"/>
</dbReference>
<accession>A0A4D6N3K5</accession>
<keyword evidence="4" id="KW-1185">Reference proteome</keyword>
<dbReference type="NCBIfam" id="TIGR00756">
    <property type="entry name" value="PPR"/>
    <property type="match status" value="4"/>
</dbReference>
<dbReference type="FunFam" id="1.25.40.10:FF:000184">
    <property type="entry name" value="Pentatricopeptide repeat-containing protein, chloroplastic"/>
    <property type="match status" value="1"/>
</dbReference>
<sequence>MRGWRKWISYTHPSLHLSHPNVQSFVWNNLIRASSESRVENSAFPSPLSLYIRMRLHAVLPDLHTFPFLLQSINNPIPARQLHAQIFLLGLAHNPFVQTSLINVYSTCATLTFARQLFDEITQPDLPSWNAIINASAKAGMIHIARKMFDQMPERNVISWSCMIHGYVTCGEYKAALSLFRRLHTLEGSKLRPNEFTLSSVLSACARLGAFQHGKWLHAYVYRSGMKIGGVIGTSLIDMYAKCGSIGRAKCIFDKMGREKDVMAWSAMVAAFAMNGLSEECLDLFARMVNDGVRPNAVTFVGVLCACVHGGLVNEGEEYFERMLNQYCISPTIQHYGCMVDLYSRADRFEDAWNVVKSMPMKPDEMIWGAMLSGASMHGDIKTCEVSVTKVLELDPTNSSAYVLLSNVYAKLERRKEARHLRELMEVRGIKKVPGCSLVEIDGVIRDFFAGDNSHPETQEMNRMLDEIMKRVEKYGHAHTTGEVLLDLDEEDYWRSIA</sequence>